<evidence type="ECO:0000313" key="2">
    <source>
        <dbReference type="Proteomes" id="UP000887540"/>
    </source>
</evidence>
<dbReference type="PANTHER" id="PTHR11559">
    <property type="entry name" value="CARBOXYLESTERASE"/>
    <property type="match status" value="1"/>
</dbReference>
<dbReference type="WBParaSite" id="ACRNAN_Path_588.g2206.t1">
    <property type="protein sequence ID" value="ACRNAN_Path_588.g2206.t1"/>
    <property type="gene ID" value="ACRNAN_Path_588.g2206"/>
</dbReference>
<organism evidence="2 3">
    <name type="scientific">Acrobeloides nanus</name>
    <dbReference type="NCBI Taxonomy" id="290746"/>
    <lineage>
        <taxon>Eukaryota</taxon>
        <taxon>Metazoa</taxon>
        <taxon>Ecdysozoa</taxon>
        <taxon>Nematoda</taxon>
        <taxon>Chromadorea</taxon>
        <taxon>Rhabditida</taxon>
        <taxon>Tylenchina</taxon>
        <taxon>Cephalobomorpha</taxon>
        <taxon>Cephaloboidea</taxon>
        <taxon>Cephalobidae</taxon>
        <taxon>Acrobeloides</taxon>
    </lineage>
</organism>
<proteinExistence type="predicted"/>
<protein>
    <submittedName>
        <fullName evidence="3">Carboxylesterase type B domain-containing protein</fullName>
    </submittedName>
</protein>
<keyword evidence="2" id="KW-1185">Reference proteome</keyword>
<dbReference type="InterPro" id="IPR002018">
    <property type="entry name" value="CarbesteraseB"/>
</dbReference>
<reference evidence="3" key="1">
    <citation type="submission" date="2022-11" db="UniProtKB">
        <authorList>
            <consortium name="WormBaseParasite"/>
        </authorList>
    </citation>
    <scope>IDENTIFICATION</scope>
</reference>
<dbReference type="Gene3D" id="3.40.50.1820">
    <property type="entry name" value="alpha/beta hydrolase"/>
    <property type="match status" value="1"/>
</dbReference>
<evidence type="ECO:0000313" key="3">
    <source>
        <dbReference type="WBParaSite" id="ACRNAN_Path_588.g2206.t1"/>
    </source>
</evidence>
<dbReference type="AlphaFoldDB" id="A0A914C8K2"/>
<accession>A0A914C8K2</accession>
<dbReference type="Proteomes" id="UP000887540">
    <property type="component" value="Unplaced"/>
</dbReference>
<dbReference type="InterPro" id="IPR050309">
    <property type="entry name" value="Type-B_Carboxylest/Lipase"/>
</dbReference>
<dbReference type="InterPro" id="IPR029058">
    <property type="entry name" value="AB_hydrolase_fold"/>
</dbReference>
<evidence type="ECO:0000259" key="1">
    <source>
        <dbReference type="Pfam" id="PF00135"/>
    </source>
</evidence>
<feature type="domain" description="Carboxylesterase type B" evidence="1">
    <location>
        <begin position="6"/>
        <end position="303"/>
    </location>
</feature>
<sequence length="330" mass="38097">MLLILDLFQQGIFESGVLLLDGYSGYGNISFIYAYLLCNSTLEEWESNNFTELTNCLKPMNSSYFLSLEDVTNDWLVVVDGYFLPDFPANLWRQRPNIPIMIGHNRDETSFYDLQDFVYGQENFTSFTKDLVIAKITPLGEMGDGNSSEILEVIESVYFPPDTLENDHLTWLKVSEKILTSAAVTRFNAKFIDEYFRNGNENIFIYELAHAPKFRFKILEEISGWDPVPHGVDVEFLWMKGPWDSWISSDWILHDLALVELFGEAWTNFAKYSAPLGKNWKPANSTNWQYYQMGQYCGKMLQNYGQTDNIVWNQVLSALNAYTGTSYDLL</sequence>
<dbReference type="SUPFAM" id="SSF53474">
    <property type="entry name" value="alpha/beta-Hydrolases"/>
    <property type="match status" value="1"/>
</dbReference>
<name>A0A914C8K2_9BILA</name>
<dbReference type="Pfam" id="PF00135">
    <property type="entry name" value="COesterase"/>
    <property type="match status" value="1"/>
</dbReference>